<reference evidence="8 9" key="1">
    <citation type="submission" date="2014-04" db="EMBL/GenBank/DDBJ databases">
        <authorList>
            <consortium name="DOE Joint Genome Institute"/>
            <person name="Kuo A."/>
            <person name="Martino E."/>
            <person name="Perotto S."/>
            <person name="Kohler A."/>
            <person name="Nagy L.G."/>
            <person name="Floudas D."/>
            <person name="Copeland A."/>
            <person name="Barry K.W."/>
            <person name="Cichocki N."/>
            <person name="Veneault-Fourrey C."/>
            <person name="LaButti K."/>
            <person name="Lindquist E.A."/>
            <person name="Lipzen A."/>
            <person name="Lundell T."/>
            <person name="Morin E."/>
            <person name="Murat C."/>
            <person name="Sun H."/>
            <person name="Tunlid A."/>
            <person name="Henrissat B."/>
            <person name="Grigoriev I.V."/>
            <person name="Hibbett D.S."/>
            <person name="Martin F."/>
            <person name="Nordberg H.P."/>
            <person name="Cantor M.N."/>
            <person name="Hua S.X."/>
        </authorList>
    </citation>
    <scope>NUCLEOTIDE SEQUENCE [LARGE SCALE GENOMIC DNA]</scope>
    <source>
        <strain evidence="8 9">Zn</strain>
    </source>
</reference>
<dbReference type="OrthoDB" id="2150604at2759"/>
<organism evidence="8 9">
    <name type="scientific">Oidiodendron maius (strain Zn)</name>
    <dbReference type="NCBI Taxonomy" id="913774"/>
    <lineage>
        <taxon>Eukaryota</taxon>
        <taxon>Fungi</taxon>
        <taxon>Dikarya</taxon>
        <taxon>Ascomycota</taxon>
        <taxon>Pezizomycotina</taxon>
        <taxon>Leotiomycetes</taxon>
        <taxon>Leotiomycetes incertae sedis</taxon>
        <taxon>Myxotrichaceae</taxon>
        <taxon>Oidiodendron</taxon>
    </lineage>
</organism>
<keyword evidence="5" id="KW-0067">ATP-binding</keyword>
<dbReference type="Gene3D" id="3.40.50.12780">
    <property type="entry name" value="N-terminal domain of ligase-like"/>
    <property type="match status" value="1"/>
</dbReference>
<dbReference type="HOGENOM" id="CLU_000022_59_2_1"/>
<gene>
    <name evidence="8" type="ORF">OIDMADRAFT_133765</name>
</gene>
<sequence length="556" mass="61531">MIFHPSRYLDVPNVDVVSWTFNGPVYDQDKYIYIDALDHTRRLTARQAQSNVRKLVCGLKHQGVRHRDIILIHSFSDIIYPILYLGIVGSGASFIGTNPSNTPDELLHIFTLASPRYILTSSRQLPAVLLAISTLLVPIPTSNIFILNTPYDSSVPVGFQSWEILLRYGESSWERFNDEKISNETIASLFLTSGTMGLSKVAAVSHRGSIARCIASSDPDPKPYSVSRLLCLPLFHGVAATASHIEPLRYGIPTYIMTRFSLSPFLCNIHEHRITETSVVPAIVSMILQGTEGQDEDTKVKLNSLRLVRCAGAPLDMGVQTKFQKLLNSDVRLVRAWGLTEFGTVTSFLHREVDDTGSCGRLLANVEAMIVDANGNEITEDGVQGEILVRGPSVMSQYIGNDEATKEVFMNGWLRTGDIGYCQSRKWYIVGRSKDMIKVRGWQVAPTELEACLLKHDLVEDVAVIGVNSTTQESELPRAYVVLKQVSTVTAAPTTIEEELKAFLGSRLARYKALDGGVRIVESLPKTASGKTAKRILREDALRESADRQTDGFLDS</sequence>
<evidence type="ECO:0000256" key="1">
    <source>
        <dbReference type="ARBA" id="ARBA00005179"/>
    </source>
</evidence>
<dbReference type="STRING" id="913774.A0A0C3C9J4"/>
<dbReference type="Pfam" id="PF00501">
    <property type="entry name" value="AMP-binding"/>
    <property type="match status" value="1"/>
</dbReference>
<keyword evidence="4" id="KW-0547">Nucleotide-binding</keyword>
<dbReference type="GO" id="GO:0016405">
    <property type="term" value="F:CoA-ligase activity"/>
    <property type="evidence" value="ECO:0007669"/>
    <property type="project" value="TreeGrafter"/>
</dbReference>
<dbReference type="InParanoid" id="A0A0C3C9J4"/>
<evidence type="ECO:0000313" key="9">
    <source>
        <dbReference type="Proteomes" id="UP000054321"/>
    </source>
</evidence>
<protein>
    <recommendedName>
        <fullName evidence="10">AMP-dependent synthetase/ligase domain-containing protein</fullName>
    </recommendedName>
</protein>
<dbReference type="PANTHER" id="PTHR24096:SF317">
    <property type="entry name" value="ADENYLATE-FORMING ENZYME AFEA"/>
    <property type="match status" value="1"/>
</dbReference>
<name>A0A0C3C9J4_OIDMZ</name>
<keyword evidence="3" id="KW-0436">Ligase</keyword>
<reference evidence="9" key="2">
    <citation type="submission" date="2015-01" db="EMBL/GenBank/DDBJ databases">
        <title>Evolutionary Origins and Diversification of the Mycorrhizal Mutualists.</title>
        <authorList>
            <consortium name="DOE Joint Genome Institute"/>
            <consortium name="Mycorrhizal Genomics Consortium"/>
            <person name="Kohler A."/>
            <person name="Kuo A."/>
            <person name="Nagy L.G."/>
            <person name="Floudas D."/>
            <person name="Copeland A."/>
            <person name="Barry K.W."/>
            <person name="Cichocki N."/>
            <person name="Veneault-Fourrey C."/>
            <person name="LaButti K."/>
            <person name="Lindquist E.A."/>
            <person name="Lipzen A."/>
            <person name="Lundell T."/>
            <person name="Morin E."/>
            <person name="Murat C."/>
            <person name="Riley R."/>
            <person name="Ohm R."/>
            <person name="Sun H."/>
            <person name="Tunlid A."/>
            <person name="Henrissat B."/>
            <person name="Grigoriev I.V."/>
            <person name="Hibbett D.S."/>
            <person name="Martin F."/>
        </authorList>
    </citation>
    <scope>NUCLEOTIDE SEQUENCE [LARGE SCALE GENOMIC DNA]</scope>
    <source>
        <strain evidence="9">Zn</strain>
    </source>
</reference>
<evidence type="ECO:0000256" key="3">
    <source>
        <dbReference type="ARBA" id="ARBA00022598"/>
    </source>
</evidence>
<dbReference type="InterPro" id="IPR025110">
    <property type="entry name" value="AMP-bd_C"/>
</dbReference>
<keyword evidence="9" id="KW-1185">Reference proteome</keyword>
<evidence type="ECO:0000256" key="2">
    <source>
        <dbReference type="ARBA" id="ARBA00006432"/>
    </source>
</evidence>
<dbReference type="GO" id="GO:0019748">
    <property type="term" value="P:secondary metabolic process"/>
    <property type="evidence" value="ECO:0007669"/>
    <property type="project" value="TreeGrafter"/>
</dbReference>
<dbReference type="InterPro" id="IPR045851">
    <property type="entry name" value="AMP-bd_C_sf"/>
</dbReference>
<evidence type="ECO:0000259" key="6">
    <source>
        <dbReference type="Pfam" id="PF00501"/>
    </source>
</evidence>
<dbReference type="EMBL" id="KN832886">
    <property type="protein sequence ID" value="KIM95578.1"/>
    <property type="molecule type" value="Genomic_DNA"/>
</dbReference>
<dbReference type="SUPFAM" id="SSF56801">
    <property type="entry name" value="Acetyl-CoA synthetase-like"/>
    <property type="match status" value="1"/>
</dbReference>
<feature type="domain" description="AMP-dependent synthetase/ligase" evidence="6">
    <location>
        <begin position="29"/>
        <end position="398"/>
    </location>
</feature>
<evidence type="ECO:0000313" key="8">
    <source>
        <dbReference type="EMBL" id="KIM95578.1"/>
    </source>
</evidence>
<dbReference type="InterPro" id="IPR000873">
    <property type="entry name" value="AMP-dep_synth/lig_dom"/>
</dbReference>
<dbReference type="PANTHER" id="PTHR24096">
    <property type="entry name" value="LONG-CHAIN-FATTY-ACID--COA LIGASE"/>
    <property type="match status" value="1"/>
</dbReference>
<dbReference type="AlphaFoldDB" id="A0A0C3C9J4"/>
<accession>A0A0C3C9J4</accession>
<comment type="similarity">
    <text evidence="2">Belongs to the ATP-dependent AMP-binding enzyme family.</text>
</comment>
<feature type="domain" description="AMP-binding enzyme C-terminal" evidence="7">
    <location>
        <begin position="448"/>
        <end position="531"/>
    </location>
</feature>
<dbReference type="Pfam" id="PF13193">
    <property type="entry name" value="AMP-binding_C"/>
    <property type="match status" value="1"/>
</dbReference>
<dbReference type="Proteomes" id="UP000054321">
    <property type="component" value="Unassembled WGS sequence"/>
</dbReference>
<evidence type="ECO:0000256" key="4">
    <source>
        <dbReference type="ARBA" id="ARBA00022741"/>
    </source>
</evidence>
<evidence type="ECO:0000259" key="7">
    <source>
        <dbReference type="Pfam" id="PF13193"/>
    </source>
</evidence>
<dbReference type="Gene3D" id="3.30.300.30">
    <property type="match status" value="1"/>
</dbReference>
<evidence type="ECO:0008006" key="10">
    <source>
        <dbReference type="Google" id="ProtNLM"/>
    </source>
</evidence>
<proteinExistence type="inferred from homology"/>
<comment type="pathway">
    <text evidence="1">Secondary metabolite biosynthesis.</text>
</comment>
<evidence type="ECO:0000256" key="5">
    <source>
        <dbReference type="ARBA" id="ARBA00022840"/>
    </source>
</evidence>
<dbReference type="GO" id="GO:0005524">
    <property type="term" value="F:ATP binding"/>
    <property type="evidence" value="ECO:0007669"/>
    <property type="project" value="UniProtKB-KW"/>
</dbReference>
<dbReference type="InterPro" id="IPR042099">
    <property type="entry name" value="ANL_N_sf"/>
</dbReference>